<dbReference type="InterPro" id="IPR036188">
    <property type="entry name" value="FAD/NAD-bd_sf"/>
</dbReference>
<keyword evidence="3 7" id="KW-0560">Oxidoreductase</keyword>
<dbReference type="Proteomes" id="UP001312865">
    <property type="component" value="Unassembled WGS sequence"/>
</dbReference>
<comment type="pathway">
    <text evidence="1">Cofactor biosynthesis; thiamine diphosphate biosynthesis.</text>
</comment>
<evidence type="ECO:0000259" key="6">
    <source>
        <dbReference type="Pfam" id="PF01266"/>
    </source>
</evidence>
<reference evidence="7 8" key="1">
    <citation type="journal article" date="2018" name="J. Microbiol.">
        <title>Bacillus spongiae sp. nov., isolated from sponge of Jeju Island.</title>
        <authorList>
            <person name="Lee G.E."/>
            <person name="Im W.T."/>
            <person name="Park J.S."/>
        </authorList>
    </citation>
    <scope>NUCLEOTIDE SEQUENCE [LARGE SCALE GENOMIC DNA]</scope>
    <source>
        <strain evidence="7 8">135PIL107-10</strain>
    </source>
</reference>
<proteinExistence type="predicted"/>
<keyword evidence="2" id="KW-0784">Thiamine biosynthesis</keyword>
<evidence type="ECO:0000256" key="2">
    <source>
        <dbReference type="ARBA" id="ARBA00022977"/>
    </source>
</evidence>
<comment type="caution">
    <text evidence="7">The sequence shown here is derived from an EMBL/GenBank/DDBJ whole genome shotgun (WGS) entry which is preliminary data.</text>
</comment>
<evidence type="ECO:0000256" key="5">
    <source>
        <dbReference type="ARBA" id="ARBA00050018"/>
    </source>
</evidence>
<dbReference type="EMBL" id="JBBAXC010000029">
    <property type="protein sequence ID" value="MEI5909547.1"/>
    <property type="molecule type" value="Genomic_DNA"/>
</dbReference>
<feature type="domain" description="FAD dependent oxidoreductase" evidence="6">
    <location>
        <begin position="7"/>
        <end position="350"/>
    </location>
</feature>
<dbReference type="PANTHER" id="PTHR13847">
    <property type="entry name" value="SARCOSINE DEHYDROGENASE-RELATED"/>
    <property type="match status" value="1"/>
</dbReference>
<accession>A0ABU8HJT8</accession>
<dbReference type="InterPro" id="IPR012727">
    <property type="entry name" value="Gly_oxidase_ThiO"/>
</dbReference>
<dbReference type="GO" id="GO:0043799">
    <property type="term" value="F:glycine oxidase activity"/>
    <property type="evidence" value="ECO:0007669"/>
    <property type="project" value="UniProtKB-EC"/>
</dbReference>
<dbReference type="Gene3D" id="3.50.50.60">
    <property type="entry name" value="FAD/NAD(P)-binding domain"/>
    <property type="match status" value="1"/>
</dbReference>
<protein>
    <recommendedName>
        <fullName evidence="5">glycine oxidase</fullName>
        <ecNumber evidence="5">1.4.3.19</ecNumber>
    </recommendedName>
</protein>
<evidence type="ECO:0000256" key="3">
    <source>
        <dbReference type="ARBA" id="ARBA00023002"/>
    </source>
</evidence>
<organism evidence="7 8">
    <name type="scientific">Bacillus spongiae</name>
    <dbReference type="NCBI Taxonomy" id="2683610"/>
    <lineage>
        <taxon>Bacteria</taxon>
        <taxon>Bacillati</taxon>
        <taxon>Bacillota</taxon>
        <taxon>Bacilli</taxon>
        <taxon>Bacillales</taxon>
        <taxon>Bacillaceae</taxon>
        <taxon>Bacillus</taxon>
    </lineage>
</organism>
<name>A0ABU8HJT8_9BACI</name>
<dbReference type="SUPFAM" id="SSF51905">
    <property type="entry name" value="FAD/NAD(P)-binding domain"/>
    <property type="match status" value="1"/>
</dbReference>
<keyword evidence="8" id="KW-1185">Reference proteome</keyword>
<dbReference type="NCBIfam" id="TIGR02352">
    <property type="entry name" value="thiamin_ThiO"/>
    <property type="match status" value="1"/>
</dbReference>
<dbReference type="RefSeq" id="WP_336588987.1">
    <property type="nucleotide sequence ID" value="NZ_JBBAXC010000029.1"/>
</dbReference>
<dbReference type="PANTHER" id="PTHR13847:SF289">
    <property type="entry name" value="GLYCINE OXIDASE"/>
    <property type="match status" value="1"/>
</dbReference>
<gene>
    <name evidence="7" type="primary">thiO</name>
    <name evidence="7" type="ORF">WAK64_21210</name>
</gene>
<comment type="catalytic activity">
    <reaction evidence="4">
        <text>glycine + O2 + H2O = glyoxylate + H2O2 + NH4(+)</text>
        <dbReference type="Rhea" id="RHEA:11532"/>
        <dbReference type="ChEBI" id="CHEBI:15377"/>
        <dbReference type="ChEBI" id="CHEBI:15379"/>
        <dbReference type="ChEBI" id="CHEBI:16240"/>
        <dbReference type="ChEBI" id="CHEBI:28938"/>
        <dbReference type="ChEBI" id="CHEBI:36655"/>
        <dbReference type="ChEBI" id="CHEBI:57305"/>
        <dbReference type="EC" id="1.4.3.19"/>
    </reaction>
</comment>
<evidence type="ECO:0000256" key="4">
    <source>
        <dbReference type="ARBA" id="ARBA00049872"/>
    </source>
</evidence>
<dbReference type="Gene3D" id="3.30.9.10">
    <property type="entry name" value="D-Amino Acid Oxidase, subunit A, domain 2"/>
    <property type="match status" value="1"/>
</dbReference>
<sequence length="380" mass="41600">MRKMYEVLIVGGGIIGHSIAYSLSKRGISVLVLEKGQINEKSSSAAAGMLAVQAEMKKGGPLFELGRKSRNMFPALQAELKERTNIDIQLIQHGMLTVARTKEEKETIQGMIPFQKAAGEEVSWLSPDEVVEVEPSITRNTFGGMYAAKDGQVEAPKLSKAFAKAAYSLGTHVKEYTEVINLITDKGKCVGVETESERIYSDKVILTTGAWTKRLLQTTDFPLHVYPVKGECLSVTTKEPLLEKTVFTDGCYIVPKSSGRYIIGATMIPNTFDERVSVSGVSSLLDQAIALIPKLKNAHWEKVWSGIRPQTTDGKPYIGNHPSLKGLFVASGHYRNGILLSPITGEIMADIIEGKNIDQNVEALSLQRQLKEASGVEPTY</sequence>
<dbReference type="Pfam" id="PF01266">
    <property type="entry name" value="DAO"/>
    <property type="match status" value="1"/>
</dbReference>
<dbReference type="InterPro" id="IPR006076">
    <property type="entry name" value="FAD-dep_OxRdtase"/>
</dbReference>
<dbReference type="SUPFAM" id="SSF54373">
    <property type="entry name" value="FAD-linked reductases, C-terminal domain"/>
    <property type="match status" value="1"/>
</dbReference>
<evidence type="ECO:0000313" key="7">
    <source>
        <dbReference type="EMBL" id="MEI5909547.1"/>
    </source>
</evidence>
<dbReference type="EC" id="1.4.3.19" evidence="5"/>
<evidence type="ECO:0000313" key="8">
    <source>
        <dbReference type="Proteomes" id="UP001312865"/>
    </source>
</evidence>
<evidence type="ECO:0000256" key="1">
    <source>
        <dbReference type="ARBA" id="ARBA00004948"/>
    </source>
</evidence>